<evidence type="ECO:0000313" key="2">
    <source>
        <dbReference type="EMBL" id="GBP16117.1"/>
    </source>
</evidence>
<proteinExistence type="predicted"/>
<sequence length="192" mass="21648">MVTRNSRSVASALPASWVDIGYMMERRVNRWRKEWSNGQRSGSLQDLPKGAKDTHRRAVVLETMAAAEIEDITQKGGLVNFSDEFHNGHLSTAVNNKNIYAVRHMIETDKHMNYDEFRASLGIEPAVTVEENVGVSTDNFSGSPADSRDFKIWTPEMGPLPLDRQDVSATKRRPGMRQQISPPSRTFDQRTS</sequence>
<dbReference type="Proteomes" id="UP000299102">
    <property type="component" value="Unassembled WGS sequence"/>
</dbReference>
<dbReference type="EMBL" id="BGZK01000077">
    <property type="protein sequence ID" value="GBP16117.1"/>
    <property type="molecule type" value="Genomic_DNA"/>
</dbReference>
<evidence type="ECO:0000313" key="3">
    <source>
        <dbReference type="Proteomes" id="UP000299102"/>
    </source>
</evidence>
<gene>
    <name evidence="2" type="ORF">EVAR_9839_1</name>
</gene>
<accession>A0A4C1TQ73</accession>
<keyword evidence="3" id="KW-1185">Reference proteome</keyword>
<feature type="compositionally biased region" description="Polar residues" evidence="1">
    <location>
        <begin position="135"/>
        <end position="144"/>
    </location>
</feature>
<reference evidence="2 3" key="1">
    <citation type="journal article" date="2019" name="Commun. Biol.">
        <title>The bagworm genome reveals a unique fibroin gene that provides high tensile strength.</title>
        <authorList>
            <person name="Kono N."/>
            <person name="Nakamura H."/>
            <person name="Ohtoshi R."/>
            <person name="Tomita M."/>
            <person name="Numata K."/>
            <person name="Arakawa K."/>
        </authorList>
    </citation>
    <scope>NUCLEOTIDE SEQUENCE [LARGE SCALE GENOMIC DNA]</scope>
</reference>
<evidence type="ECO:0000256" key="1">
    <source>
        <dbReference type="SAM" id="MobiDB-lite"/>
    </source>
</evidence>
<organism evidence="2 3">
    <name type="scientific">Eumeta variegata</name>
    <name type="common">Bagworm moth</name>
    <name type="synonym">Eumeta japonica</name>
    <dbReference type="NCBI Taxonomy" id="151549"/>
    <lineage>
        <taxon>Eukaryota</taxon>
        <taxon>Metazoa</taxon>
        <taxon>Ecdysozoa</taxon>
        <taxon>Arthropoda</taxon>
        <taxon>Hexapoda</taxon>
        <taxon>Insecta</taxon>
        <taxon>Pterygota</taxon>
        <taxon>Neoptera</taxon>
        <taxon>Endopterygota</taxon>
        <taxon>Lepidoptera</taxon>
        <taxon>Glossata</taxon>
        <taxon>Ditrysia</taxon>
        <taxon>Tineoidea</taxon>
        <taxon>Psychidae</taxon>
        <taxon>Oiketicinae</taxon>
        <taxon>Eumeta</taxon>
    </lineage>
</organism>
<comment type="caution">
    <text evidence="2">The sequence shown here is derived from an EMBL/GenBank/DDBJ whole genome shotgun (WGS) entry which is preliminary data.</text>
</comment>
<feature type="region of interest" description="Disordered" evidence="1">
    <location>
        <begin position="135"/>
        <end position="192"/>
    </location>
</feature>
<dbReference type="AlphaFoldDB" id="A0A4C1TQ73"/>
<name>A0A4C1TQ73_EUMVA</name>
<protein>
    <submittedName>
        <fullName evidence="2">Uncharacterized protein</fullName>
    </submittedName>
</protein>